<keyword evidence="2" id="KW-1185">Reference proteome</keyword>
<proteinExistence type="predicted"/>
<dbReference type="Proteomes" id="UP000325440">
    <property type="component" value="Unassembled WGS sequence"/>
</dbReference>
<sequence>MVITASVTPLEENGYAQRKNKLRPKPRSRESVGITSRSVLGGLLERPGELFYPPVLLDFTGLFVALDISRSCNMHKLWLVGLVLALPHRGRIRREIETTGSPRCRPQTRAVAGAVRSGLWFRSVRG</sequence>
<gene>
    <name evidence="1" type="ORF">CINCED_3A022719</name>
</gene>
<dbReference type="EMBL" id="CABPRJ010000007">
    <property type="protein sequence ID" value="VVC24924.1"/>
    <property type="molecule type" value="Genomic_DNA"/>
</dbReference>
<protein>
    <submittedName>
        <fullName evidence="1">Uncharacterized protein</fullName>
    </submittedName>
</protein>
<dbReference type="AlphaFoldDB" id="A0A5E4LZ08"/>
<evidence type="ECO:0000313" key="1">
    <source>
        <dbReference type="EMBL" id="VVC24924.1"/>
    </source>
</evidence>
<organism evidence="1 2">
    <name type="scientific">Cinara cedri</name>
    <dbReference type="NCBI Taxonomy" id="506608"/>
    <lineage>
        <taxon>Eukaryota</taxon>
        <taxon>Metazoa</taxon>
        <taxon>Ecdysozoa</taxon>
        <taxon>Arthropoda</taxon>
        <taxon>Hexapoda</taxon>
        <taxon>Insecta</taxon>
        <taxon>Pterygota</taxon>
        <taxon>Neoptera</taxon>
        <taxon>Paraneoptera</taxon>
        <taxon>Hemiptera</taxon>
        <taxon>Sternorrhyncha</taxon>
        <taxon>Aphidomorpha</taxon>
        <taxon>Aphidoidea</taxon>
        <taxon>Aphididae</taxon>
        <taxon>Lachninae</taxon>
        <taxon>Cinara</taxon>
    </lineage>
</organism>
<evidence type="ECO:0000313" key="2">
    <source>
        <dbReference type="Proteomes" id="UP000325440"/>
    </source>
</evidence>
<accession>A0A5E4LZ08</accession>
<name>A0A5E4LZ08_9HEMI</name>
<reference evidence="1 2" key="1">
    <citation type="submission" date="2019-08" db="EMBL/GenBank/DDBJ databases">
        <authorList>
            <person name="Alioto T."/>
            <person name="Alioto T."/>
            <person name="Gomez Garrido J."/>
        </authorList>
    </citation>
    <scope>NUCLEOTIDE SEQUENCE [LARGE SCALE GENOMIC DNA]</scope>
</reference>